<dbReference type="PANTHER" id="PTHR24216">
    <property type="entry name" value="PAXILLIN-RELATED"/>
    <property type="match status" value="1"/>
</dbReference>
<feature type="compositionally biased region" description="Low complexity" evidence="2">
    <location>
        <begin position="348"/>
        <end position="365"/>
    </location>
</feature>
<feature type="compositionally biased region" description="Basic residues" evidence="2">
    <location>
        <begin position="1197"/>
        <end position="1206"/>
    </location>
</feature>
<organism evidence="3 4">
    <name type="scientific">Rhodofomes roseus</name>
    <dbReference type="NCBI Taxonomy" id="34475"/>
    <lineage>
        <taxon>Eukaryota</taxon>
        <taxon>Fungi</taxon>
        <taxon>Dikarya</taxon>
        <taxon>Basidiomycota</taxon>
        <taxon>Agaricomycotina</taxon>
        <taxon>Agaricomycetes</taxon>
        <taxon>Polyporales</taxon>
        <taxon>Rhodofomes</taxon>
    </lineage>
</organism>
<feature type="region of interest" description="Disordered" evidence="2">
    <location>
        <begin position="1034"/>
        <end position="1129"/>
    </location>
</feature>
<proteinExistence type="predicted"/>
<evidence type="ECO:0000256" key="1">
    <source>
        <dbReference type="ARBA" id="ARBA00022750"/>
    </source>
</evidence>
<feature type="compositionally biased region" description="Polar residues" evidence="2">
    <location>
        <begin position="906"/>
        <end position="916"/>
    </location>
</feature>
<dbReference type="GeneID" id="72008816"/>
<accession>A0ABQ8K192</accession>
<keyword evidence="4" id="KW-1185">Reference proteome</keyword>
<feature type="region of interest" description="Disordered" evidence="2">
    <location>
        <begin position="1464"/>
        <end position="1540"/>
    </location>
</feature>
<feature type="compositionally biased region" description="Polar residues" evidence="2">
    <location>
        <begin position="528"/>
        <end position="539"/>
    </location>
</feature>
<feature type="compositionally biased region" description="Basic residues" evidence="2">
    <location>
        <begin position="1512"/>
        <end position="1521"/>
    </location>
</feature>
<evidence type="ECO:0000256" key="2">
    <source>
        <dbReference type="SAM" id="MobiDB-lite"/>
    </source>
</evidence>
<dbReference type="PROSITE" id="PS00141">
    <property type="entry name" value="ASP_PROTEASE"/>
    <property type="match status" value="1"/>
</dbReference>
<keyword evidence="1" id="KW-0378">Hydrolase</keyword>
<dbReference type="InterPro" id="IPR001969">
    <property type="entry name" value="Aspartic_peptidase_AS"/>
</dbReference>
<dbReference type="Gene3D" id="2.40.70.10">
    <property type="entry name" value="Acid Proteases"/>
    <property type="match status" value="1"/>
</dbReference>
<keyword evidence="1" id="KW-0645">Protease</keyword>
<protein>
    <recommendedName>
        <fullName evidence="5">CCHC-type domain-containing protein</fullName>
    </recommendedName>
</protein>
<dbReference type="SUPFAM" id="SSF50630">
    <property type="entry name" value="Acid proteases"/>
    <property type="match status" value="1"/>
</dbReference>
<dbReference type="InterPro" id="IPR021109">
    <property type="entry name" value="Peptidase_aspartic_dom_sf"/>
</dbReference>
<name>A0ABQ8K192_9APHY</name>
<feature type="compositionally biased region" description="Basic and acidic residues" evidence="2">
    <location>
        <begin position="615"/>
        <end position="628"/>
    </location>
</feature>
<feature type="compositionally biased region" description="Polar residues" evidence="2">
    <location>
        <begin position="335"/>
        <end position="347"/>
    </location>
</feature>
<feature type="compositionally biased region" description="Basic and acidic residues" evidence="2">
    <location>
        <begin position="198"/>
        <end position="207"/>
    </location>
</feature>
<keyword evidence="1" id="KW-0064">Aspartyl protease</keyword>
<feature type="region of interest" description="Disordered" evidence="2">
    <location>
        <begin position="1171"/>
        <end position="1209"/>
    </location>
</feature>
<feature type="compositionally biased region" description="Low complexity" evidence="2">
    <location>
        <begin position="1654"/>
        <end position="1684"/>
    </location>
</feature>
<evidence type="ECO:0000313" key="4">
    <source>
        <dbReference type="Proteomes" id="UP000814176"/>
    </source>
</evidence>
<feature type="region of interest" description="Disordered" evidence="2">
    <location>
        <begin position="986"/>
        <end position="1008"/>
    </location>
</feature>
<feature type="compositionally biased region" description="Basic residues" evidence="2">
    <location>
        <begin position="241"/>
        <end position="259"/>
    </location>
</feature>
<evidence type="ECO:0008006" key="5">
    <source>
        <dbReference type="Google" id="ProtNLM"/>
    </source>
</evidence>
<feature type="region of interest" description="Disordered" evidence="2">
    <location>
        <begin position="904"/>
        <end position="926"/>
    </location>
</feature>
<feature type="compositionally biased region" description="Basic residues" evidence="2">
    <location>
        <begin position="1179"/>
        <end position="1188"/>
    </location>
</feature>
<sequence>MATTTGVAGLPMPGSKCAPRKFKGRYSEVKSFLQHYERICTKLGIINAKDLIDNVTQYCSRQVRQFIESLPSFEAKDPNWETLKKDVLTYFDADRDDKKYKVRHLESYVLEARKKSTIKTLGAWREYTRKFLTISGWLKKNGRISVDEEALYFWKGIPRKFRQTLEPRLLASKPTYDLSKPFSMTEVNQKAEALLQRNRFDADRLPSDDEDDSDEESDSDDSSSDSSDDSSSESEEDIKSKKSSLKNKKRKLTKKKHSSKKNDTDEDEDTADLKKAQAARRRAAQDEKKKANEVEELIRQMNKMSLSDPEYGVLYFRACTMSPLAASAIRPPVLGSSTQRSPTSNAFTSPQSNPSAAPSPTQPSAIRPPMKCYGCGGTGHGIGTCAEINTLMAKGVIARDASGRLVMKDGSRIFRNMDETFVSAIQRQTAPTAHYITTEPKVSYYAQATIEEYETEEEQGNVHVADEEDSENTFSFAGAERGTTSTRNARERATKGPLIPPVSVQEKINKPRATQEPKRDKPPHLVSPPQQSPDATRSSARLRGDKGPPILQHPGDRATQPTVPTEHNRREIPTTPKQPIDVTSRQFDADDDDEIMEDVSPPKQSSTQSRTTDNTTKRSESAKAETPKRTPRQSQVQAQVDTWHVLGKVLNTPVTLPVGEIFGISKEMSSHLQEVLKPNAPPKNIVAAAFGPRSKGALIYLRMEVDERPVTAIIDTGSQLNIASRKLWKTHLNRPMDIARSCQMNDTNGGAGALRGLVENVPLTCGNVRTFANLYIGEHVPFDLLLGRPWQRGNYVSIDERVDGTYLMFKNQDLEVQHEILVMPDGYDPAWSYEPAVWYANGEDPPDVPSNVADHTATAKPHSEDTESGEDKHLDSPRDPDRPAEADGQFVSILTRPLYGLARSAKSASETGQTSEGKGPECENQRVSHLPMVLASTTHAVTRHTTLTAPTDTAHLSTESIMLCENQDVDVPGDRRLDCEMDSSDPRIKAREQDTVSQSRADGIKGGLDSPEIPVNVLMASLTDELRALSLQSAGEASRHVEQSGSGMFERDRRGERTCSCSRLRHEPTPCKRSTHAMNDPEEDVSNRPSESKDSPSISDPMTTTPLDLASQHSLDPPTNPAVLQKRGYDDGTGLAGEGIGRLRIGEVRQDRKKVRVRRTLTDNARIRTRKSQATEKIRRQHDRKAARRASVNATKRGTRARKRSPPKVGVTNAAVTNQWGADLTVQTRPGLYSFDHDRAPGAVALEPWARATSTDLPPATLVLRHAASTSLPHSEVRTLGFTNTAARRHLAGALPRKRGLSATGWAIGEPPTTYISSSNGLDGIPVLAPSAPPGYDTPLMSAPINIPRHTVGTVYTDVSPYEEVVRPDPTLPRGYVHPSVLAHLMREDEVSTDRVYRRASCVLGSLHCVQRGSFEDEHGRCTIFTCRDSSLALQNPDELGTGIAQGDATVYFRQGDRRPSDRFLTSTVYARDSSPRSLRGAGYTDHLEPRPPRPTPYSQPNLPPTPVTPRNHGRRNHARRAAQSMVAPRTTTTMHAPHAIGVGAPPYHASAFDRYAYQPSTFPTPYSSTIPERTTDPRIALAERRARQDQLTARPQQPWSSYVPPLPSLTRMYPYHDDVAVLRAAAVGSAAGCAAVTSSSTLPHTSPGPAAPAPSSVSSALARSTSPRLQYPPSRAASPSTPATSPPPLQSPSPLTLPSALQPIKAIKDVSMEEDGFEFLDPAETKAKARELAREEGEHSPTPEERARWARADELDSDTIVIDAEDLPNATLRKDLPRTPSQGVREYEPHNEADSSYETDDATTSKVRRFPDMEILLHKLTDATTSATHPMDRYTIDVIRIALVKAYRAQQTAKRTGKKASKKNGHYARKPTEESFRTNHLLHEKEREGFGELRAFFSGQRTTDPQRQLDDTDTVLALIDAALAFDPTHEYALILRSLCMRGDFGGPGEYPGH</sequence>
<feature type="region of interest" description="Disordered" evidence="2">
    <location>
        <begin position="1639"/>
        <end position="1698"/>
    </location>
</feature>
<feature type="region of interest" description="Disordered" evidence="2">
    <location>
        <begin position="1853"/>
        <end position="1873"/>
    </location>
</feature>
<feature type="region of interest" description="Disordered" evidence="2">
    <location>
        <begin position="1773"/>
        <end position="1804"/>
    </location>
</feature>
<feature type="region of interest" description="Disordered" evidence="2">
    <location>
        <begin position="333"/>
        <end position="365"/>
    </location>
</feature>
<feature type="compositionally biased region" description="Polar residues" evidence="2">
    <location>
        <begin position="575"/>
        <end position="586"/>
    </location>
</feature>
<feature type="compositionally biased region" description="Polar residues" evidence="2">
    <location>
        <begin position="1095"/>
        <end position="1114"/>
    </location>
</feature>
<feature type="compositionally biased region" description="Basic and acidic residues" evidence="2">
    <location>
        <begin position="861"/>
        <end position="885"/>
    </location>
</feature>
<dbReference type="EMBL" id="JADCUA010000034">
    <property type="protein sequence ID" value="KAH9830013.1"/>
    <property type="molecule type" value="Genomic_DNA"/>
</dbReference>
<dbReference type="Proteomes" id="UP000814176">
    <property type="component" value="Unassembled WGS sequence"/>
</dbReference>
<reference evidence="3 4" key="1">
    <citation type="journal article" date="2021" name="Environ. Microbiol.">
        <title>Gene family expansions and transcriptome signatures uncover fungal adaptations to wood decay.</title>
        <authorList>
            <person name="Hage H."/>
            <person name="Miyauchi S."/>
            <person name="Viragh M."/>
            <person name="Drula E."/>
            <person name="Min B."/>
            <person name="Chaduli D."/>
            <person name="Navarro D."/>
            <person name="Favel A."/>
            <person name="Norest M."/>
            <person name="Lesage-Meessen L."/>
            <person name="Balint B."/>
            <person name="Merenyi Z."/>
            <person name="de Eugenio L."/>
            <person name="Morin E."/>
            <person name="Martinez A.T."/>
            <person name="Baldrian P."/>
            <person name="Stursova M."/>
            <person name="Martinez M.J."/>
            <person name="Novotny C."/>
            <person name="Magnuson J.K."/>
            <person name="Spatafora J.W."/>
            <person name="Maurice S."/>
            <person name="Pangilinan J."/>
            <person name="Andreopoulos W."/>
            <person name="LaButti K."/>
            <person name="Hundley H."/>
            <person name="Na H."/>
            <person name="Kuo A."/>
            <person name="Barry K."/>
            <person name="Lipzen A."/>
            <person name="Henrissat B."/>
            <person name="Riley R."/>
            <person name="Ahrendt S."/>
            <person name="Nagy L.G."/>
            <person name="Grigoriev I.V."/>
            <person name="Martin F."/>
            <person name="Rosso M.N."/>
        </authorList>
    </citation>
    <scope>NUCLEOTIDE SEQUENCE [LARGE SCALE GENOMIC DNA]</scope>
    <source>
        <strain evidence="3 4">CIRM-BRFM 1785</strain>
    </source>
</reference>
<gene>
    <name evidence="3" type="ORF">C8Q71DRAFT_862867</name>
</gene>
<feature type="compositionally biased region" description="Basic and acidic residues" evidence="2">
    <location>
        <begin position="507"/>
        <end position="523"/>
    </location>
</feature>
<feature type="compositionally biased region" description="Pro residues" evidence="2">
    <location>
        <begin position="1493"/>
        <end position="1508"/>
    </location>
</feature>
<feature type="region of interest" description="Disordered" evidence="2">
    <location>
        <begin position="842"/>
        <end position="890"/>
    </location>
</feature>
<feature type="region of interest" description="Disordered" evidence="2">
    <location>
        <begin position="456"/>
        <end position="638"/>
    </location>
</feature>
<feature type="region of interest" description="Disordered" evidence="2">
    <location>
        <begin position="1727"/>
        <end position="1748"/>
    </location>
</feature>
<feature type="compositionally biased region" description="Basic residues" evidence="2">
    <location>
        <begin position="1856"/>
        <end position="1870"/>
    </location>
</feature>
<feature type="compositionally biased region" description="Acidic residues" evidence="2">
    <location>
        <begin position="208"/>
        <end position="236"/>
    </location>
</feature>
<evidence type="ECO:0000313" key="3">
    <source>
        <dbReference type="EMBL" id="KAH9830013.1"/>
    </source>
</evidence>
<feature type="region of interest" description="Disordered" evidence="2">
    <location>
        <begin position="197"/>
        <end position="290"/>
    </location>
</feature>
<comment type="caution">
    <text evidence="3">The sequence shown here is derived from an EMBL/GenBank/DDBJ whole genome shotgun (WGS) entry which is preliminary data.</text>
</comment>
<dbReference type="RefSeq" id="XP_047773376.1">
    <property type="nucleotide sequence ID" value="XM_047928084.1"/>
</dbReference>
<feature type="compositionally biased region" description="Polar residues" evidence="2">
    <location>
        <begin position="602"/>
        <end position="614"/>
    </location>
</feature>
<dbReference type="CDD" id="cd00303">
    <property type="entry name" value="retropepsin_like"/>
    <property type="match status" value="1"/>
</dbReference>